<name>A0AAD1AID3_9MICO</name>
<sequence length="94" mass="10394">MKHTRQRTGVQLSGALPGVEMPLLTSAVPLSIAEQSMLTSWRDPPAWDPQSEYEFERSGYGWLLIAVGGRGIRVCVEPTSKPLPTDPVTMDVWL</sequence>
<dbReference type="KEGG" id="ria:C7V51_14475"/>
<dbReference type="Proteomes" id="UP000283946">
    <property type="component" value="Chromosome"/>
</dbReference>
<organism evidence="1 2">
    <name type="scientific">Rathayibacter iranicus</name>
    <dbReference type="NCBI Taxonomy" id="59737"/>
    <lineage>
        <taxon>Bacteria</taxon>
        <taxon>Bacillati</taxon>
        <taxon>Actinomycetota</taxon>
        <taxon>Actinomycetes</taxon>
        <taxon>Micrococcales</taxon>
        <taxon>Microbacteriaceae</taxon>
        <taxon>Rathayibacter</taxon>
    </lineage>
</organism>
<dbReference type="RefSeq" id="WP_104266163.1">
    <property type="nucleotide sequence ID" value="NZ_CP028130.1"/>
</dbReference>
<evidence type="ECO:0000313" key="1">
    <source>
        <dbReference type="EMBL" id="AZZ56951.1"/>
    </source>
</evidence>
<protein>
    <submittedName>
        <fullName evidence="1">Uncharacterized protein</fullName>
    </submittedName>
</protein>
<accession>A0AAD1AID3</accession>
<proteinExistence type="predicted"/>
<dbReference type="EMBL" id="CP028130">
    <property type="protein sequence ID" value="AZZ56951.1"/>
    <property type="molecule type" value="Genomic_DNA"/>
</dbReference>
<evidence type="ECO:0000313" key="2">
    <source>
        <dbReference type="Proteomes" id="UP000283946"/>
    </source>
</evidence>
<gene>
    <name evidence="1" type="ORF">C7V51_14475</name>
</gene>
<reference evidence="1 2" key="1">
    <citation type="submission" date="2018-03" db="EMBL/GenBank/DDBJ databases">
        <title>Bacteriophage NCPPB3778 and a type I-E CRISPR drive the evolution of the US Biological Select Agent, Rathayibacter toxicus.</title>
        <authorList>
            <person name="Davis E.W.II."/>
            <person name="Tabima J.F."/>
            <person name="Weisberg A.J."/>
            <person name="Dantas Lopes L."/>
            <person name="Wiseman M.S."/>
            <person name="Wiseman M.S."/>
            <person name="Pupko T."/>
            <person name="Belcher M.S."/>
            <person name="Sechler A.J."/>
            <person name="Tancos M.A."/>
            <person name="Schroeder B.K."/>
            <person name="Murray T.D."/>
            <person name="Luster D.G."/>
            <person name="Schneider W.L."/>
            <person name="Rogers E."/>
            <person name="Andreote F.D."/>
            <person name="Grunwald N.J."/>
            <person name="Putnam M.L."/>
            <person name="Chang J.H."/>
        </authorList>
    </citation>
    <scope>NUCLEOTIDE SEQUENCE [LARGE SCALE GENOMIC DNA]</scope>
    <source>
        <strain evidence="1 2">NCCPB 2253</strain>
    </source>
</reference>
<dbReference type="AlphaFoldDB" id="A0AAD1AID3"/>